<proteinExistence type="predicted"/>
<dbReference type="Proteomes" id="UP000322214">
    <property type="component" value="Chromosome"/>
</dbReference>
<dbReference type="InterPro" id="IPR051532">
    <property type="entry name" value="Ester_Hydrolysis_Enzymes"/>
</dbReference>
<dbReference type="Gene3D" id="3.40.50.1110">
    <property type="entry name" value="SGNH hydrolase"/>
    <property type="match status" value="1"/>
</dbReference>
<name>A0A5B9PFV6_9BACT</name>
<sequence length="283" mass="31558" precursor="true">MSSLSPEILNAKVAGLIAVALAFVFCFAADCSAQQDAEHSVTPPVASPVDADPETKDSSKLTLESLLEKYRDRGVEKWEETILKMEARSAAENARGKWSEDALLFFGSSSIRRWKTMNEDLVTFPAINRGYGGAKYVDMVLFADRILALHKYRALVLFAANDVSGNDNDSSPAEVDCAVREIIRVSKSHRPDAPVFIIEITPTESRFSSWSKTRELNAMLREIALTTDNTFFIATAQHYLNVDGTPKSEFFVEDKLHLNADGYKKWAGLIRVQLNFFLPALKQ</sequence>
<dbReference type="GO" id="GO:0016788">
    <property type="term" value="F:hydrolase activity, acting on ester bonds"/>
    <property type="evidence" value="ECO:0007669"/>
    <property type="project" value="UniProtKB-ARBA"/>
</dbReference>
<dbReference type="RefSeq" id="WP_075086250.1">
    <property type="nucleotide sequence ID" value="NZ_CP042912.1"/>
</dbReference>
<feature type="chain" id="PRO_5023006291" description="SGNH hydrolase-type esterase domain-containing protein" evidence="1">
    <location>
        <begin position="29"/>
        <end position="283"/>
    </location>
</feature>
<dbReference type="AlphaFoldDB" id="A0A5B9PFV6"/>
<dbReference type="Pfam" id="PF13472">
    <property type="entry name" value="Lipase_GDSL_2"/>
    <property type="match status" value="1"/>
</dbReference>
<dbReference type="KEGG" id="mff:MFFC18_35330"/>
<organism evidence="3 4">
    <name type="scientific">Mariniblastus fucicola</name>
    <dbReference type="NCBI Taxonomy" id="980251"/>
    <lineage>
        <taxon>Bacteria</taxon>
        <taxon>Pseudomonadati</taxon>
        <taxon>Planctomycetota</taxon>
        <taxon>Planctomycetia</taxon>
        <taxon>Pirellulales</taxon>
        <taxon>Pirellulaceae</taxon>
        <taxon>Mariniblastus</taxon>
    </lineage>
</organism>
<evidence type="ECO:0000259" key="2">
    <source>
        <dbReference type="Pfam" id="PF13472"/>
    </source>
</evidence>
<dbReference type="InterPro" id="IPR036514">
    <property type="entry name" value="SGNH_hydro_sf"/>
</dbReference>
<dbReference type="OrthoDB" id="2513075at2"/>
<reference evidence="3 4" key="1">
    <citation type="submission" date="2019-08" db="EMBL/GenBank/DDBJ databases">
        <title>Deep-cultivation of Planctomycetes and their phenomic and genomic characterization uncovers novel biology.</title>
        <authorList>
            <person name="Wiegand S."/>
            <person name="Jogler M."/>
            <person name="Boedeker C."/>
            <person name="Pinto D."/>
            <person name="Vollmers J."/>
            <person name="Rivas-Marin E."/>
            <person name="Kohn T."/>
            <person name="Peeters S.H."/>
            <person name="Heuer A."/>
            <person name="Rast P."/>
            <person name="Oberbeckmann S."/>
            <person name="Bunk B."/>
            <person name="Jeske O."/>
            <person name="Meyerdierks A."/>
            <person name="Storesund J.E."/>
            <person name="Kallscheuer N."/>
            <person name="Luecker S."/>
            <person name="Lage O.M."/>
            <person name="Pohl T."/>
            <person name="Merkel B.J."/>
            <person name="Hornburger P."/>
            <person name="Mueller R.-W."/>
            <person name="Bruemmer F."/>
            <person name="Labrenz M."/>
            <person name="Spormann A.M."/>
            <person name="Op den Camp H."/>
            <person name="Overmann J."/>
            <person name="Amann R."/>
            <person name="Jetten M.S.M."/>
            <person name="Mascher T."/>
            <person name="Medema M.H."/>
            <person name="Devos D.P."/>
            <person name="Kaster A.-K."/>
            <person name="Ovreas L."/>
            <person name="Rohde M."/>
            <person name="Galperin M.Y."/>
            <person name="Jogler C."/>
        </authorList>
    </citation>
    <scope>NUCLEOTIDE SEQUENCE [LARGE SCALE GENOMIC DNA]</scope>
    <source>
        <strain evidence="3 4">FC18</strain>
    </source>
</reference>
<evidence type="ECO:0000313" key="4">
    <source>
        <dbReference type="Proteomes" id="UP000322214"/>
    </source>
</evidence>
<keyword evidence="4" id="KW-1185">Reference proteome</keyword>
<accession>A0A5B9PFV6</accession>
<dbReference type="InterPro" id="IPR013830">
    <property type="entry name" value="SGNH_hydro"/>
</dbReference>
<dbReference type="SUPFAM" id="SSF52266">
    <property type="entry name" value="SGNH hydrolase"/>
    <property type="match status" value="1"/>
</dbReference>
<evidence type="ECO:0000256" key="1">
    <source>
        <dbReference type="SAM" id="SignalP"/>
    </source>
</evidence>
<feature type="domain" description="SGNH hydrolase-type esterase" evidence="2">
    <location>
        <begin position="113"/>
        <end position="264"/>
    </location>
</feature>
<dbReference type="PANTHER" id="PTHR30383">
    <property type="entry name" value="THIOESTERASE 1/PROTEASE 1/LYSOPHOSPHOLIPASE L1"/>
    <property type="match status" value="1"/>
</dbReference>
<gene>
    <name evidence="3" type="ORF">MFFC18_35330</name>
</gene>
<keyword evidence="1" id="KW-0732">Signal</keyword>
<dbReference type="EMBL" id="CP042912">
    <property type="protein sequence ID" value="QEG23632.1"/>
    <property type="molecule type" value="Genomic_DNA"/>
</dbReference>
<feature type="signal peptide" evidence="1">
    <location>
        <begin position="1"/>
        <end position="28"/>
    </location>
</feature>
<dbReference type="STRING" id="980251.GCA_001642875_04419"/>
<protein>
    <recommendedName>
        <fullName evidence="2">SGNH hydrolase-type esterase domain-containing protein</fullName>
    </recommendedName>
</protein>
<dbReference type="PANTHER" id="PTHR30383:SF29">
    <property type="entry name" value="SGNH HYDROLASE-TYPE ESTERASE DOMAIN-CONTAINING PROTEIN"/>
    <property type="match status" value="1"/>
</dbReference>
<evidence type="ECO:0000313" key="3">
    <source>
        <dbReference type="EMBL" id="QEG23632.1"/>
    </source>
</evidence>